<dbReference type="OrthoDB" id="3049838at2759"/>
<reference evidence="1 2" key="1">
    <citation type="submission" date="2020-01" db="EMBL/GenBank/DDBJ databases">
        <authorList>
            <person name="Gupta K D."/>
        </authorList>
    </citation>
    <scope>NUCLEOTIDE SEQUENCE [LARGE SCALE GENOMIC DNA]</scope>
</reference>
<dbReference type="EMBL" id="CACVBS010000041">
    <property type="protein sequence ID" value="CAA7263761.1"/>
    <property type="molecule type" value="Genomic_DNA"/>
</dbReference>
<dbReference type="InterPro" id="IPR036047">
    <property type="entry name" value="F-box-like_dom_sf"/>
</dbReference>
<evidence type="ECO:0008006" key="3">
    <source>
        <dbReference type="Google" id="ProtNLM"/>
    </source>
</evidence>
<name>A0A8S0VZK2_CYCAE</name>
<dbReference type="SUPFAM" id="SSF81383">
    <property type="entry name" value="F-box domain"/>
    <property type="match status" value="1"/>
</dbReference>
<sequence>MGKSYLISRNSPISFRRNTWNLPVTTASAFIATTMLSTNCPVEVWLEILTYLPRTSLLVTCTLNKLFFDLSLNQLYEEIILDSGDSMIKERFEIAMRVLINVANHVRRLTVLPARLNDSLKPTSSNRQITFLNCLCHLEDLRCDFAGSPRNSFRQATRFLDVSTSDSPICLINLQELTVTLSSWLQSQSFFNFYNTMWEKKCIGPNVQKISIEAPPLDLQFLITSMLRYGCTVLKNVTHISLHLRRSPYTTTSDKNQVYASLTKLMNLLGASLRSLSLSSADPNIDFSVNLTSLPRLRGLQNFEYRCPFHASSLVDMTKLTEFIGKYSTQQSQLVVIPSMMREWGEDDGHPAGESYSKWITSTDSRDVKLPLQIGLSHLVLPALRYLATRPAD</sequence>
<proteinExistence type="predicted"/>
<keyword evidence="2" id="KW-1185">Reference proteome</keyword>
<organism evidence="1 2">
    <name type="scientific">Cyclocybe aegerita</name>
    <name type="common">Black poplar mushroom</name>
    <name type="synonym">Agrocybe aegerita</name>
    <dbReference type="NCBI Taxonomy" id="1973307"/>
    <lineage>
        <taxon>Eukaryota</taxon>
        <taxon>Fungi</taxon>
        <taxon>Dikarya</taxon>
        <taxon>Basidiomycota</taxon>
        <taxon>Agaricomycotina</taxon>
        <taxon>Agaricomycetes</taxon>
        <taxon>Agaricomycetidae</taxon>
        <taxon>Agaricales</taxon>
        <taxon>Agaricineae</taxon>
        <taxon>Bolbitiaceae</taxon>
        <taxon>Cyclocybe</taxon>
    </lineage>
</organism>
<accession>A0A8S0VZK2</accession>
<comment type="caution">
    <text evidence="1">The sequence shown here is derived from an EMBL/GenBank/DDBJ whole genome shotgun (WGS) entry which is preliminary data.</text>
</comment>
<evidence type="ECO:0000313" key="1">
    <source>
        <dbReference type="EMBL" id="CAA7263761.1"/>
    </source>
</evidence>
<dbReference type="Proteomes" id="UP000467700">
    <property type="component" value="Unassembled WGS sequence"/>
</dbReference>
<protein>
    <recommendedName>
        <fullName evidence="3">F-box domain-containing protein</fullName>
    </recommendedName>
</protein>
<dbReference type="AlphaFoldDB" id="A0A8S0VZK2"/>
<evidence type="ECO:0000313" key="2">
    <source>
        <dbReference type="Proteomes" id="UP000467700"/>
    </source>
</evidence>
<gene>
    <name evidence="1" type="ORF">AAE3_LOCUS6114</name>
</gene>